<accession>A0A1X7BNC8</accession>
<reference evidence="1 2" key="1">
    <citation type="submission" date="2017-03" db="EMBL/GenBank/DDBJ databases">
        <authorList>
            <person name="Afonso C.L."/>
            <person name="Miller P.J."/>
            <person name="Scott M.A."/>
            <person name="Spackman E."/>
            <person name="Goraichik I."/>
            <person name="Dimitrov K.M."/>
            <person name="Suarez D.L."/>
            <person name="Swayne D.E."/>
        </authorList>
    </citation>
    <scope>NUCLEOTIDE SEQUENCE [LARGE SCALE GENOMIC DNA]</scope>
    <source>
        <strain evidence="1 2">CECT 7745</strain>
    </source>
</reference>
<gene>
    <name evidence="1" type="ORF">ROA7745_00829</name>
</gene>
<proteinExistence type="predicted"/>
<dbReference type="EMBL" id="FWXB01000002">
    <property type="protein sequence ID" value="SMC11020.1"/>
    <property type="molecule type" value="Genomic_DNA"/>
</dbReference>
<evidence type="ECO:0000313" key="1">
    <source>
        <dbReference type="EMBL" id="SMC11020.1"/>
    </source>
</evidence>
<evidence type="ECO:0000313" key="2">
    <source>
        <dbReference type="Proteomes" id="UP000193224"/>
    </source>
</evidence>
<name>A0A1X7BNC8_9RHOB</name>
<dbReference type="Proteomes" id="UP000193224">
    <property type="component" value="Unassembled WGS sequence"/>
</dbReference>
<keyword evidence="2" id="KW-1185">Reference proteome</keyword>
<protein>
    <submittedName>
        <fullName evidence="1">Uncharacterized protein</fullName>
    </submittedName>
</protein>
<organism evidence="1 2">
    <name type="scientific">Roseovarius aestuarii</name>
    <dbReference type="NCBI Taxonomy" id="475083"/>
    <lineage>
        <taxon>Bacteria</taxon>
        <taxon>Pseudomonadati</taxon>
        <taxon>Pseudomonadota</taxon>
        <taxon>Alphaproteobacteria</taxon>
        <taxon>Rhodobacterales</taxon>
        <taxon>Roseobacteraceae</taxon>
        <taxon>Roseovarius</taxon>
    </lineage>
</organism>
<dbReference type="AlphaFoldDB" id="A0A1X7BNC8"/>
<sequence length="59" mass="6690">MSALSPMQTSGLIQLVPKVRLKINHILLTPFFPREEPLLCTGPHQLIYFRLTFITGITP</sequence>